<dbReference type="RefSeq" id="WP_268042555.1">
    <property type="nucleotide sequence ID" value="NZ_JAPQER010000013.1"/>
</dbReference>
<comment type="caution">
    <text evidence="14">The sequence shown here is derived from an EMBL/GenBank/DDBJ whole genome shotgun (WGS) entry which is preliminary data.</text>
</comment>
<keyword evidence="6" id="KW-0547">Nucleotide-binding</keyword>
<evidence type="ECO:0000259" key="12">
    <source>
        <dbReference type="PROSITE" id="PS50109"/>
    </source>
</evidence>
<dbReference type="InterPro" id="IPR011006">
    <property type="entry name" value="CheY-like_superfamily"/>
</dbReference>
<dbReference type="SUPFAM" id="SSF52172">
    <property type="entry name" value="CheY-like"/>
    <property type="match status" value="1"/>
</dbReference>
<gene>
    <name evidence="14" type="ORF">OW763_16145</name>
</gene>
<dbReference type="PROSITE" id="PS50110">
    <property type="entry name" value="RESPONSE_REGULATORY"/>
    <property type="match status" value="1"/>
</dbReference>
<evidence type="ECO:0000256" key="3">
    <source>
        <dbReference type="ARBA" id="ARBA00018672"/>
    </source>
</evidence>
<organism evidence="14 15">
    <name type="scientific">Clostridium aestuarii</name>
    <dbReference type="NCBI Taxonomy" id="338193"/>
    <lineage>
        <taxon>Bacteria</taxon>
        <taxon>Bacillati</taxon>
        <taxon>Bacillota</taxon>
        <taxon>Clostridia</taxon>
        <taxon>Eubacteriales</taxon>
        <taxon>Clostridiaceae</taxon>
        <taxon>Clostridium</taxon>
    </lineage>
</organism>
<dbReference type="Pfam" id="PF00512">
    <property type="entry name" value="HisKA"/>
    <property type="match status" value="1"/>
</dbReference>
<dbReference type="InterPro" id="IPR004358">
    <property type="entry name" value="Sig_transdc_His_kin-like_C"/>
</dbReference>
<evidence type="ECO:0000256" key="1">
    <source>
        <dbReference type="ARBA" id="ARBA00000085"/>
    </source>
</evidence>
<dbReference type="GO" id="GO:0016301">
    <property type="term" value="F:kinase activity"/>
    <property type="evidence" value="ECO:0007669"/>
    <property type="project" value="UniProtKB-KW"/>
</dbReference>
<keyword evidence="7 14" id="KW-0418">Kinase</keyword>
<evidence type="ECO:0000256" key="10">
    <source>
        <dbReference type="ARBA" id="ARBA00024867"/>
    </source>
</evidence>
<dbReference type="Gene3D" id="3.30.565.10">
    <property type="entry name" value="Histidine kinase-like ATPase, C-terminal domain"/>
    <property type="match status" value="1"/>
</dbReference>
<dbReference type="InterPro" id="IPR005467">
    <property type="entry name" value="His_kinase_dom"/>
</dbReference>
<dbReference type="Pfam" id="PF02518">
    <property type="entry name" value="HATPase_c"/>
    <property type="match status" value="1"/>
</dbReference>
<dbReference type="InterPro" id="IPR003594">
    <property type="entry name" value="HATPase_dom"/>
</dbReference>
<dbReference type="EMBL" id="JAPQER010000013">
    <property type="protein sequence ID" value="MCY6485849.1"/>
    <property type="molecule type" value="Genomic_DNA"/>
</dbReference>
<dbReference type="PRINTS" id="PR00344">
    <property type="entry name" value="BCTRLSENSOR"/>
</dbReference>
<name>A0ABT4D3N8_9CLOT</name>
<dbReference type="InterPro" id="IPR003661">
    <property type="entry name" value="HisK_dim/P_dom"/>
</dbReference>
<feature type="modified residue" description="4-aspartylphosphate" evidence="11">
    <location>
        <position position="670"/>
    </location>
</feature>
<dbReference type="PANTHER" id="PTHR43065">
    <property type="entry name" value="SENSOR HISTIDINE KINASE"/>
    <property type="match status" value="1"/>
</dbReference>
<dbReference type="PROSITE" id="PS50109">
    <property type="entry name" value="HIS_KIN"/>
    <property type="match status" value="1"/>
</dbReference>
<evidence type="ECO:0000313" key="14">
    <source>
        <dbReference type="EMBL" id="MCY6485849.1"/>
    </source>
</evidence>
<protein>
    <recommendedName>
        <fullName evidence="3">Stage 0 sporulation protein A homolog</fullName>
        <ecNumber evidence="2">2.7.13.3</ecNumber>
    </recommendedName>
</protein>
<dbReference type="Proteomes" id="UP001078443">
    <property type="component" value="Unassembled WGS sequence"/>
</dbReference>
<dbReference type="InterPro" id="IPR036890">
    <property type="entry name" value="HATPase_C_sf"/>
</dbReference>
<evidence type="ECO:0000256" key="8">
    <source>
        <dbReference type="ARBA" id="ARBA00022840"/>
    </source>
</evidence>
<keyword evidence="8" id="KW-0067">ATP-binding</keyword>
<dbReference type="InterPro" id="IPR001789">
    <property type="entry name" value="Sig_transdc_resp-reg_receiver"/>
</dbReference>
<dbReference type="PANTHER" id="PTHR43065:SF46">
    <property type="entry name" value="C4-DICARBOXYLATE TRANSPORT SENSOR PROTEIN DCTB"/>
    <property type="match status" value="1"/>
</dbReference>
<evidence type="ECO:0000256" key="4">
    <source>
        <dbReference type="ARBA" id="ARBA00022553"/>
    </source>
</evidence>
<keyword evidence="9" id="KW-0902">Two-component regulatory system</keyword>
<evidence type="ECO:0000259" key="13">
    <source>
        <dbReference type="PROSITE" id="PS50110"/>
    </source>
</evidence>
<evidence type="ECO:0000256" key="9">
    <source>
        <dbReference type="ARBA" id="ARBA00023012"/>
    </source>
</evidence>
<dbReference type="SMART" id="SM00387">
    <property type="entry name" value="HATPase_c"/>
    <property type="match status" value="1"/>
</dbReference>
<evidence type="ECO:0000256" key="7">
    <source>
        <dbReference type="ARBA" id="ARBA00022777"/>
    </source>
</evidence>
<evidence type="ECO:0000256" key="6">
    <source>
        <dbReference type="ARBA" id="ARBA00022741"/>
    </source>
</evidence>
<dbReference type="SMART" id="SM00388">
    <property type="entry name" value="HisKA"/>
    <property type="match status" value="1"/>
</dbReference>
<dbReference type="CDD" id="cd00075">
    <property type="entry name" value="HATPase"/>
    <property type="match status" value="1"/>
</dbReference>
<dbReference type="Pfam" id="PF00072">
    <property type="entry name" value="Response_reg"/>
    <property type="match status" value="1"/>
</dbReference>
<dbReference type="CDD" id="cd00156">
    <property type="entry name" value="REC"/>
    <property type="match status" value="1"/>
</dbReference>
<dbReference type="Gene3D" id="3.30.450.40">
    <property type="match status" value="1"/>
</dbReference>
<accession>A0ABT4D3N8</accession>
<keyword evidence="5" id="KW-0808">Transferase</keyword>
<sequence>MNGKSSICINTEKLNINNFPDILKQYILQGLYKNEKIIIFTDSIYYKKLKDIFKSSSEYLIKNIYLGNIIIKIYDANNFNCEYFSTIIPKLSKIKGKIRILWDFKNLIKKKNILQELNIYINEVLKCCSKKNIKNMVYTNNGKYDFKTFNDFCEKFENLIISNTGNDIVFNKKDDFKKAIKFLQSYAEIKNQNNNLVIFNESMFNISMNFHKDEFRHNILAKLRDLCDLDFCCVYSSCKKNENNILLHSYHGLIKKLKYYLINDEELIYYQKKYNKEIIDTGISIYVNIDEIEDKILRNNLDKLDIISIIGVSVEYDENIKGVIWVGRYKNNNETIPKDSIQCLESICKTTFYLIKKQESFFNMQNKLIESEKLRAMGEMAAGITHDINNILTPVIGSVQLLKERCKEDKSILKQLNIIEMCAYDVGNITNKIKKLNKSYNTSNELEIFNVDNIIMDAVHLTENKWGTESTLNGVKINITTKLDSNSKIQGNPTELREVFINIIRNAIDAMPIGGNIEILSTIREGFVSIKIKDNGIGMNEEIQKRIFQPFFTTKGNKGSGLGLSVSYNIIQSLGGFIEIESEENVGTCFKIKIPVCEVKEKKDNNNGLKEYINFSGNVLVIDDKENIRQIVSQMIKLMTKCKVKKYNGESLEKIQLELQRRKYDIVICDFSMPNINGLEIAEMVKEFSRDIYFCLMTGWVGNLTKEKSINVDRILNKPINKKRIEELFTSYQKSKKK</sequence>
<dbReference type="Gene3D" id="1.10.287.130">
    <property type="match status" value="1"/>
</dbReference>
<keyword evidence="4 11" id="KW-0597">Phosphoprotein</keyword>
<reference evidence="14" key="1">
    <citation type="submission" date="2022-12" db="EMBL/GenBank/DDBJ databases">
        <authorList>
            <person name="Wang J."/>
        </authorList>
    </citation>
    <scope>NUCLEOTIDE SEQUENCE</scope>
    <source>
        <strain evidence="14">HY-45-18</strain>
    </source>
</reference>
<dbReference type="CDD" id="cd00082">
    <property type="entry name" value="HisKA"/>
    <property type="match status" value="1"/>
</dbReference>
<dbReference type="SUPFAM" id="SSF55874">
    <property type="entry name" value="ATPase domain of HSP90 chaperone/DNA topoisomerase II/histidine kinase"/>
    <property type="match status" value="1"/>
</dbReference>
<keyword evidence="15" id="KW-1185">Reference proteome</keyword>
<dbReference type="InterPro" id="IPR036097">
    <property type="entry name" value="HisK_dim/P_sf"/>
</dbReference>
<evidence type="ECO:0000313" key="15">
    <source>
        <dbReference type="Proteomes" id="UP001078443"/>
    </source>
</evidence>
<dbReference type="SUPFAM" id="SSF47384">
    <property type="entry name" value="Homodimeric domain of signal transducing histidine kinase"/>
    <property type="match status" value="1"/>
</dbReference>
<dbReference type="InterPro" id="IPR029016">
    <property type="entry name" value="GAF-like_dom_sf"/>
</dbReference>
<evidence type="ECO:0000256" key="5">
    <source>
        <dbReference type="ARBA" id="ARBA00022679"/>
    </source>
</evidence>
<evidence type="ECO:0000256" key="11">
    <source>
        <dbReference type="PROSITE-ProRule" id="PRU00169"/>
    </source>
</evidence>
<dbReference type="SMART" id="SM00448">
    <property type="entry name" value="REC"/>
    <property type="match status" value="1"/>
</dbReference>
<feature type="domain" description="Response regulatory" evidence="13">
    <location>
        <begin position="618"/>
        <end position="733"/>
    </location>
</feature>
<evidence type="ECO:0000256" key="2">
    <source>
        <dbReference type="ARBA" id="ARBA00012438"/>
    </source>
</evidence>
<comment type="catalytic activity">
    <reaction evidence="1">
        <text>ATP + protein L-histidine = ADP + protein N-phospho-L-histidine.</text>
        <dbReference type="EC" id="2.7.13.3"/>
    </reaction>
</comment>
<proteinExistence type="predicted"/>
<feature type="domain" description="Histidine kinase" evidence="12">
    <location>
        <begin position="383"/>
        <end position="598"/>
    </location>
</feature>
<comment type="function">
    <text evidence="10">May play the central regulatory role in sporulation. It may be an element of the effector pathway responsible for the activation of sporulation genes in response to nutritional stress. Spo0A may act in concert with spo0H (a sigma factor) to control the expression of some genes that are critical to the sporulation process.</text>
</comment>
<dbReference type="EC" id="2.7.13.3" evidence="2"/>
<dbReference type="Gene3D" id="3.40.50.2300">
    <property type="match status" value="1"/>
</dbReference>